<reference evidence="2 3" key="1">
    <citation type="submission" date="2022-09" db="EMBL/GenBank/DDBJ databases">
        <authorList>
            <person name="Han X.L."/>
            <person name="Wang Q."/>
            <person name="Lu T."/>
        </authorList>
    </citation>
    <scope>NUCLEOTIDE SEQUENCE [LARGE SCALE GENOMIC DNA]</scope>
    <source>
        <strain evidence="2 3">WQ 127069</strain>
    </source>
</reference>
<comment type="caution">
    <text evidence="2">The sequence shown here is derived from an EMBL/GenBank/DDBJ whole genome shotgun (WGS) entry which is preliminary data.</text>
</comment>
<dbReference type="SUPFAM" id="SSF55729">
    <property type="entry name" value="Acyl-CoA N-acyltransferases (Nat)"/>
    <property type="match status" value="1"/>
</dbReference>
<feature type="domain" description="N-acetyltransferase" evidence="1">
    <location>
        <begin position="18"/>
        <end position="158"/>
    </location>
</feature>
<name>A0ABT2USN0_9BACL</name>
<dbReference type="Pfam" id="PF13302">
    <property type="entry name" value="Acetyltransf_3"/>
    <property type="match status" value="1"/>
</dbReference>
<gene>
    <name evidence="2" type="ORF">OB236_33600</name>
</gene>
<evidence type="ECO:0000313" key="3">
    <source>
        <dbReference type="Proteomes" id="UP001652445"/>
    </source>
</evidence>
<organism evidence="2 3">
    <name type="scientific">Paenibacillus baimaensis</name>
    <dbReference type="NCBI Taxonomy" id="2982185"/>
    <lineage>
        <taxon>Bacteria</taxon>
        <taxon>Bacillati</taxon>
        <taxon>Bacillota</taxon>
        <taxon>Bacilli</taxon>
        <taxon>Bacillales</taxon>
        <taxon>Paenibacillaceae</taxon>
        <taxon>Paenibacillus</taxon>
    </lineage>
</organism>
<dbReference type="InterPro" id="IPR000182">
    <property type="entry name" value="GNAT_dom"/>
</dbReference>
<keyword evidence="3" id="KW-1185">Reference proteome</keyword>
<protein>
    <submittedName>
        <fullName evidence="2">GNAT family N-acetyltransferase</fullName>
    </submittedName>
</protein>
<dbReference type="PANTHER" id="PTHR43610">
    <property type="entry name" value="BLL6696 PROTEIN"/>
    <property type="match status" value="1"/>
</dbReference>
<sequence>MIQERDHLLEKVTLTGKRVKLVPLEQGHVQGLFDAGNDPQIWTYLPNKMNTLEHMNELVLEALEAQENGLQVPFTIMDVQTNDIMGSTRFLNISLPNKNLEIGWTWYSPKVWRTHVNTECKYLLLRYGFEELGLIRIQFRADVRNVRSNTAILRIGAKHEGTLRKDRVLYSGFIRDTQQYSILDEEWPEVKVRLETQLLRVY</sequence>
<accession>A0ABT2USN0</accession>
<dbReference type="Gene3D" id="3.40.630.30">
    <property type="match status" value="1"/>
</dbReference>
<dbReference type="InterPro" id="IPR016181">
    <property type="entry name" value="Acyl_CoA_acyltransferase"/>
</dbReference>
<dbReference type="PANTHER" id="PTHR43610:SF1">
    <property type="entry name" value="N-ACETYLTRANSFERASE DOMAIN-CONTAINING PROTEIN"/>
    <property type="match status" value="1"/>
</dbReference>
<dbReference type="Proteomes" id="UP001652445">
    <property type="component" value="Unassembled WGS sequence"/>
</dbReference>
<dbReference type="EMBL" id="JAOQIO010000113">
    <property type="protein sequence ID" value="MCU6797076.1"/>
    <property type="molecule type" value="Genomic_DNA"/>
</dbReference>
<evidence type="ECO:0000259" key="1">
    <source>
        <dbReference type="Pfam" id="PF13302"/>
    </source>
</evidence>
<evidence type="ECO:0000313" key="2">
    <source>
        <dbReference type="EMBL" id="MCU6797076.1"/>
    </source>
</evidence>
<proteinExistence type="predicted"/>